<evidence type="ECO:0000313" key="2">
    <source>
        <dbReference type="Proteomes" id="UP000008917"/>
    </source>
</evidence>
<dbReference type="HOGENOM" id="CLU_2036104_0_0_4"/>
<dbReference type="RefSeq" id="WP_013544323.1">
    <property type="nucleotide sequence ID" value="NC_014931.1"/>
</dbReference>
<dbReference type="OrthoDB" id="5422561at2"/>
<evidence type="ECO:0000313" key="1">
    <source>
        <dbReference type="EMBL" id="ADU40131.1"/>
    </source>
</evidence>
<dbReference type="Pfam" id="PF11903">
    <property type="entry name" value="ParD_like"/>
    <property type="match status" value="1"/>
</dbReference>
<gene>
    <name evidence="1" type="ordered locus">Varpa_5979</name>
</gene>
<reference evidence="1 2" key="2">
    <citation type="journal article" date="2013" name="Genome Announc.">
        <title>Genome of the Root-Associated Plant Growth-Promoting Bacterium Variovorax paradoxus Strain EPS.</title>
        <authorList>
            <person name="Han J.I."/>
            <person name="Spain J.C."/>
            <person name="Leadbetter J.R."/>
            <person name="Ovchinnikova G."/>
            <person name="Goodwin L.A."/>
            <person name="Han C.S."/>
            <person name="Woyke T."/>
            <person name="Davenport K.W."/>
            <person name="Orwin P.M."/>
        </authorList>
    </citation>
    <scope>NUCLEOTIDE SEQUENCE [LARGE SCALE GENOMIC DNA]</scope>
    <source>
        <strain evidence="1 2">EPS</strain>
    </source>
</reference>
<organism evidence="1 2">
    <name type="scientific">Variovorax paradoxus (strain EPS)</name>
    <dbReference type="NCBI Taxonomy" id="595537"/>
    <lineage>
        <taxon>Bacteria</taxon>
        <taxon>Pseudomonadati</taxon>
        <taxon>Pseudomonadota</taxon>
        <taxon>Betaproteobacteria</taxon>
        <taxon>Burkholderiales</taxon>
        <taxon>Comamonadaceae</taxon>
        <taxon>Variovorax</taxon>
    </lineage>
</organism>
<name>E6V022_VARPE</name>
<dbReference type="InterPro" id="IPR021831">
    <property type="entry name" value="ParD-like"/>
</dbReference>
<accession>E6V022</accession>
<proteinExistence type="predicted"/>
<dbReference type="EMBL" id="CP002417">
    <property type="protein sequence ID" value="ADU40131.1"/>
    <property type="molecule type" value="Genomic_DNA"/>
</dbReference>
<dbReference type="KEGG" id="vpe:Varpa_5979"/>
<dbReference type="STRING" id="595537.Varpa_5979"/>
<dbReference type="Proteomes" id="UP000008917">
    <property type="component" value="Chromosome"/>
</dbReference>
<dbReference type="eggNOG" id="ENOG5032TK1">
    <property type="taxonomic scope" value="Bacteria"/>
</dbReference>
<evidence type="ECO:0008006" key="3">
    <source>
        <dbReference type="Google" id="ProtNLM"/>
    </source>
</evidence>
<dbReference type="AlphaFoldDB" id="E6V022"/>
<sequence>MAAPTAFASVKLPASLVDKARDAAQPMRRSVASQIEYWATLGRALERAGLTVQDSQALIAREESPPYVTEASPTALSPELGALHDHVLALAQSGVLAQRAQAAVAENRAKAVPAPRSRKAA</sequence>
<reference evidence="2" key="1">
    <citation type="submission" date="2010-12" db="EMBL/GenBank/DDBJ databases">
        <title>Complete sequence of Variovorax paradoxus EPS.</title>
        <authorList>
            <consortium name="US DOE Joint Genome Institute"/>
            <person name="Lucas S."/>
            <person name="Copeland A."/>
            <person name="Lapidus A."/>
            <person name="Cheng J.-F."/>
            <person name="Goodwin L."/>
            <person name="Pitluck S."/>
            <person name="Teshima H."/>
            <person name="Detter J.C."/>
            <person name="Han C."/>
            <person name="Tapia R."/>
            <person name="Land M."/>
            <person name="Hauser L."/>
            <person name="Kyrpides N."/>
            <person name="Ivanova N."/>
            <person name="Ovchinnikova G."/>
            <person name="Orwin P."/>
            <person name="Han J.-I.G."/>
            <person name="Woyke T."/>
        </authorList>
    </citation>
    <scope>NUCLEOTIDE SEQUENCE [LARGE SCALE GENOMIC DNA]</scope>
    <source>
        <strain evidence="2">EPS</strain>
    </source>
</reference>
<protein>
    <recommendedName>
        <fullName evidence="3">ParD-like antitoxin of type II toxin-antitoxin system</fullName>
    </recommendedName>
</protein>